<dbReference type="InterPro" id="IPR002410">
    <property type="entry name" value="Peptidase_S33"/>
</dbReference>
<evidence type="ECO:0000256" key="2">
    <source>
        <dbReference type="ARBA" id="ARBA00010088"/>
    </source>
</evidence>
<evidence type="ECO:0000256" key="3">
    <source>
        <dbReference type="ARBA" id="ARBA00012568"/>
    </source>
</evidence>
<feature type="domain" description="AB hydrolase-1" evidence="8">
    <location>
        <begin position="31"/>
        <end position="279"/>
    </location>
</feature>
<comment type="similarity">
    <text evidence="2 7">Belongs to the peptidase S33 family.</text>
</comment>
<dbReference type="GO" id="GO:0016787">
    <property type="term" value="F:hydrolase activity"/>
    <property type="evidence" value="ECO:0007669"/>
    <property type="project" value="UniProtKB-KW"/>
</dbReference>
<sequence>MAVTEGYVPFRGFRTWYQVVGDLGRRDRRLPLLVVNGGPGLPHDYMQDLAVLAEEGGRPVVFYDQFGCGRSTHQDAPALWVMDTFVDEVAAVREALGLDPVHILGHSWGSQVALEYLLGRPSGVVTAILAGPIVSAPAYAAEARRLKASLPAETQEIIDRYESGDGTVEEAAYQEATMAYYRRWACRLDPWPPHLLRAFGAWREDIYATMWGPEWNVNGNLKDWDVTDRLGELDLPVLVTSGRYDLTTETVVRPLVEGVRGAEWVLFEKSAHLPSIEEPEHYRQVVEGFLSELEAD</sequence>
<dbReference type="Pfam" id="PF00561">
    <property type="entry name" value="Abhydrolase_1"/>
    <property type="match status" value="1"/>
</dbReference>
<dbReference type="NCBIfam" id="TIGR01250">
    <property type="entry name" value="pro_imino_pep_2"/>
    <property type="match status" value="1"/>
</dbReference>
<evidence type="ECO:0000256" key="4">
    <source>
        <dbReference type="ARBA" id="ARBA00021843"/>
    </source>
</evidence>
<dbReference type="PANTHER" id="PTHR43798">
    <property type="entry name" value="MONOACYLGLYCEROL LIPASE"/>
    <property type="match status" value="1"/>
</dbReference>
<evidence type="ECO:0000256" key="6">
    <source>
        <dbReference type="ARBA" id="ARBA00029605"/>
    </source>
</evidence>
<comment type="catalytic activity">
    <reaction evidence="1">
        <text>Release of N-terminal proline from a peptide.</text>
        <dbReference type="EC" id="3.4.11.5"/>
    </reaction>
</comment>
<reference evidence="9 10" key="1">
    <citation type="submission" date="2023-10" db="EMBL/GenBank/DDBJ databases">
        <title>The genome sequence of Streptomyces sp. HUAS YS2.</title>
        <authorList>
            <person name="Mo P."/>
        </authorList>
    </citation>
    <scope>NUCLEOTIDE SEQUENCE [LARGE SCALE GENOMIC DNA]</scope>
    <source>
        <strain evidence="9 10">HUAS YS2</strain>
    </source>
</reference>
<dbReference type="EMBL" id="CP137573">
    <property type="protein sequence ID" value="WOX26199.1"/>
    <property type="molecule type" value="Genomic_DNA"/>
</dbReference>
<evidence type="ECO:0000313" key="10">
    <source>
        <dbReference type="Proteomes" id="UP001301731"/>
    </source>
</evidence>
<evidence type="ECO:0000256" key="1">
    <source>
        <dbReference type="ARBA" id="ARBA00001585"/>
    </source>
</evidence>
<dbReference type="InterPro" id="IPR029058">
    <property type="entry name" value="AB_hydrolase_fold"/>
</dbReference>
<keyword evidence="10" id="KW-1185">Reference proteome</keyword>
<gene>
    <name evidence="9" type="ORF">R2D22_34380</name>
</gene>
<dbReference type="InterPro" id="IPR050266">
    <property type="entry name" value="AB_hydrolase_sf"/>
</dbReference>
<proteinExistence type="inferred from homology"/>
<evidence type="ECO:0000259" key="8">
    <source>
        <dbReference type="Pfam" id="PF00561"/>
    </source>
</evidence>
<dbReference type="InterPro" id="IPR000073">
    <property type="entry name" value="AB_hydrolase_1"/>
</dbReference>
<dbReference type="InterPro" id="IPR005945">
    <property type="entry name" value="Pro_imino_pep"/>
</dbReference>
<name>A0ABZ0M343_9ACTN</name>
<dbReference type="EC" id="3.4.11.5" evidence="3"/>
<dbReference type="SUPFAM" id="SSF53474">
    <property type="entry name" value="alpha/beta-Hydrolases"/>
    <property type="match status" value="1"/>
</dbReference>
<dbReference type="PRINTS" id="PR00793">
    <property type="entry name" value="PROAMNOPTASE"/>
</dbReference>
<protein>
    <recommendedName>
        <fullName evidence="4">Proline iminopeptidase</fullName>
        <ecNumber evidence="3">3.4.11.5</ecNumber>
    </recommendedName>
    <alternativeName>
        <fullName evidence="6">Prolyl aminopeptidase</fullName>
    </alternativeName>
</protein>
<evidence type="ECO:0000256" key="7">
    <source>
        <dbReference type="PIRNR" id="PIRNR005539"/>
    </source>
</evidence>
<dbReference type="Proteomes" id="UP001301731">
    <property type="component" value="Chromosome"/>
</dbReference>
<organism evidence="9 10">
    <name type="scientific">Streptomyces solicathayae</name>
    <dbReference type="NCBI Taxonomy" id="3081768"/>
    <lineage>
        <taxon>Bacteria</taxon>
        <taxon>Bacillati</taxon>
        <taxon>Actinomycetota</taxon>
        <taxon>Actinomycetes</taxon>
        <taxon>Kitasatosporales</taxon>
        <taxon>Streptomycetaceae</taxon>
        <taxon>Streptomyces</taxon>
    </lineage>
</organism>
<evidence type="ECO:0000313" key="9">
    <source>
        <dbReference type="EMBL" id="WOX26199.1"/>
    </source>
</evidence>
<dbReference type="PIRSF" id="PIRSF005539">
    <property type="entry name" value="Pept_S33_TRI_F1"/>
    <property type="match status" value="1"/>
</dbReference>
<dbReference type="RefSeq" id="WP_318109123.1">
    <property type="nucleotide sequence ID" value="NZ_CP137573.1"/>
</dbReference>
<dbReference type="PANTHER" id="PTHR43798:SF33">
    <property type="entry name" value="HYDROLASE, PUTATIVE (AFU_ORTHOLOGUE AFUA_2G14860)-RELATED"/>
    <property type="match status" value="1"/>
</dbReference>
<evidence type="ECO:0000256" key="5">
    <source>
        <dbReference type="ARBA" id="ARBA00022801"/>
    </source>
</evidence>
<dbReference type="Gene3D" id="3.40.50.1820">
    <property type="entry name" value="alpha/beta hydrolase"/>
    <property type="match status" value="1"/>
</dbReference>
<accession>A0ABZ0M343</accession>
<keyword evidence="5 7" id="KW-0378">Hydrolase</keyword>